<evidence type="ECO:0000256" key="3">
    <source>
        <dbReference type="ARBA" id="ARBA00022475"/>
    </source>
</evidence>
<feature type="region of interest" description="Disordered" evidence="10">
    <location>
        <begin position="84"/>
        <end position="103"/>
    </location>
</feature>
<name>A0A1G4IF36_TRYEQ</name>
<evidence type="ECO:0000256" key="4">
    <source>
        <dbReference type="ARBA" id="ARBA00022622"/>
    </source>
</evidence>
<dbReference type="RefSeq" id="XP_067081467.1">
    <property type="nucleotide sequence ID" value="XM_067225366.1"/>
</dbReference>
<evidence type="ECO:0000256" key="9">
    <source>
        <dbReference type="SAM" id="Coils"/>
    </source>
</evidence>
<dbReference type="Proteomes" id="UP000195570">
    <property type="component" value="Unassembled WGS sequence"/>
</dbReference>
<proteinExistence type="predicted"/>
<accession>A0A1G4IF36</accession>
<feature type="domain" description="Trypanosome variant surface glycoprotein B-type N-terminal" evidence="12">
    <location>
        <begin position="19"/>
        <end position="376"/>
    </location>
</feature>
<keyword evidence="9" id="KW-0175">Coiled coil</keyword>
<keyword evidence="5 11" id="KW-0732">Signal</keyword>
<feature type="coiled-coil region" evidence="9">
    <location>
        <begin position="354"/>
        <end position="381"/>
    </location>
</feature>
<dbReference type="EMBL" id="CZPT02001513">
    <property type="protein sequence ID" value="SCU70698.1"/>
    <property type="molecule type" value="Genomic_DNA"/>
</dbReference>
<organism evidence="13 14">
    <name type="scientific">Trypanosoma equiperdum</name>
    <dbReference type="NCBI Taxonomy" id="5694"/>
    <lineage>
        <taxon>Eukaryota</taxon>
        <taxon>Discoba</taxon>
        <taxon>Euglenozoa</taxon>
        <taxon>Kinetoplastea</taxon>
        <taxon>Metakinetoplastina</taxon>
        <taxon>Trypanosomatida</taxon>
        <taxon>Trypanosomatidae</taxon>
        <taxon>Trypanosoma</taxon>
    </lineage>
</organism>
<evidence type="ECO:0000256" key="7">
    <source>
        <dbReference type="ARBA" id="ARBA00023180"/>
    </source>
</evidence>
<feature type="compositionally biased region" description="Basic and acidic residues" evidence="10">
    <location>
        <begin position="86"/>
        <end position="97"/>
    </location>
</feature>
<evidence type="ECO:0000256" key="1">
    <source>
        <dbReference type="ARBA" id="ARBA00002523"/>
    </source>
</evidence>
<evidence type="ECO:0000256" key="10">
    <source>
        <dbReference type="SAM" id="MobiDB-lite"/>
    </source>
</evidence>
<evidence type="ECO:0000256" key="6">
    <source>
        <dbReference type="ARBA" id="ARBA00023136"/>
    </source>
</evidence>
<feature type="chain" id="PRO_5009235609" evidence="11">
    <location>
        <begin position="25"/>
        <end position="465"/>
    </location>
</feature>
<dbReference type="GO" id="GO:0098552">
    <property type="term" value="C:side of membrane"/>
    <property type="evidence" value="ECO:0007669"/>
    <property type="project" value="UniProtKB-KW"/>
</dbReference>
<feature type="signal peptide" evidence="11">
    <location>
        <begin position="1"/>
        <end position="24"/>
    </location>
</feature>
<comment type="subcellular location">
    <subcellularLocation>
        <location evidence="2">Cell membrane</location>
        <topology evidence="2">Lipid-anchor</topology>
        <topology evidence="2">GPI-anchor</topology>
    </subcellularLocation>
</comment>
<dbReference type="GeneID" id="92376212"/>
<keyword evidence="3" id="KW-1003">Cell membrane</keyword>
<dbReference type="AlphaFoldDB" id="A0A1G4IF36"/>
<dbReference type="GO" id="GO:0005886">
    <property type="term" value="C:plasma membrane"/>
    <property type="evidence" value="ECO:0007669"/>
    <property type="project" value="UniProtKB-SubCell"/>
</dbReference>
<evidence type="ECO:0000256" key="8">
    <source>
        <dbReference type="ARBA" id="ARBA00023288"/>
    </source>
</evidence>
<dbReference type="InterPro" id="IPR025932">
    <property type="entry name" value="Trypano_VSG_B_N_dom"/>
</dbReference>
<comment type="caution">
    <text evidence="13">The sequence shown here is derived from an EMBL/GenBank/DDBJ whole genome shotgun (WGS) entry which is preliminary data.</text>
</comment>
<evidence type="ECO:0000313" key="13">
    <source>
        <dbReference type="EMBL" id="SCU70698.1"/>
    </source>
</evidence>
<evidence type="ECO:0000256" key="2">
    <source>
        <dbReference type="ARBA" id="ARBA00004609"/>
    </source>
</evidence>
<keyword evidence="4" id="KW-0336">GPI-anchor</keyword>
<evidence type="ECO:0000259" key="12">
    <source>
        <dbReference type="Pfam" id="PF13206"/>
    </source>
</evidence>
<sequence>MRTIEIAGALVCSAILWMPQEVMSATTVATNQDAFSVLCGVYSALKAKTVKTNVLSQLQKLAYDIGAINISAAPAIFSEKFNPVEGKTKDNHPDKPAEGSPGLADWTKYGEFWLESKKALIEMRKDGNGADLRQAAATTKGKLKHFAQRAFNALSDPTLGEPATKQQEYDAAVQKAIYGAGGQAADPKAPTDAADRTTECGPASGAKGSLAGEAIRTDMLCLCATGGATSGTNIDKVCCPECTNPGRSGGWKDGATGKASFEKFITECPPSDPESKASGAAIRTSIAGFLASVSKPKGTGDVRHFTLGNPEGDGSTGCTGSSGATAGFCVQYKAAAGGGQEKLSVAWLAEAYKAAKLADELDEANQKAQKLLDRIAALNDTAHAAAYAPPATSADHAEGVKPVLPKIDAKECNAMKTNTTCKTPCTWHESESDPNKPCKSRAACNTIRNSRRRNCRGSKNRSKLL</sequence>
<keyword evidence="6" id="KW-0472">Membrane</keyword>
<comment type="function">
    <text evidence="1">VSG forms a coat on the surface of the parasite. The trypanosome evades the immune response of the host by expressing a series of antigenically distinct VSGs from an estimated 1000 VSG genes.</text>
</comment>
<evidence type="ECO:0000256" key="11">
    <source>
        <dbReference type="SAM" id="SignalP"/>
    </source>
</evidence>
<gene>
    <name evidence="13" type="ORF">TEOVI_000227200</name>
</gene>
<protein>
    <submittedName>
        <fullName evidence="13">Trypanosomal VSG domain containing protein, putative</fullName>
    </submittedName>
</protein>
<dbReference type="Pfam" id="PF13206">
    <property type="entry name" value="VSG_B"/>
    <property type="match status" value="1"/>
</dbReference>
<reference evidence="13" key="1">
    <citation type="submission" date="2016-09" db="EMBL/GenBank/DDBJ databases">
        <authorList>
            <person name="Hebert L."/>
            <person name="Moumen B."/>
        </authorList>
    </citation>
    <scope>NUCLEOTIDE SEQUENCE [LARGE SCALE GENOMIC DNA]</scope>
    <source>
        <strain evidence="13">OVI</strain>
    </source>
</reference>
<feature type="region of interest" description="Disordered" evidence="10">
    <location>
        <begin position="182"/>
        <end position="206"/>
    </location>
</feature>
<keyword evidence="8" id="KW-0449">Lipoprotein</keyword>
<keyword evidence="7" id="KW-0325">Glycoprotein</keyword>
<evidence type="ECO:0000256" key="5">
    <source>
        <dbReference type="ARBA" id="ARBA00022729"/>
    </source>
</evidence>
<keyword evidence="14" id="KW-1185">Reference proteome</keyword>
<dbReference type="VEuPathDB" id="TriTrypDB:TEOVI_000227200"/>
<evidence type="ECO:0000313" key="14">
    <source>
        <dbReference type="Proteomes" id="UP000195570"/>
    </source>
</evidence>